<dbReference type="AlphaFoldDB" id="A0AAQ0KCW1"/>
<organism evidence="1 2">
    <name type="scientific">Haemophilus parainfluenzae</name>
    <dbReference type="NCBI Taxonomy" id="729"/>
    <lineage>
        <taxon>Bacteria</taxon>
        <taxon>Pseudomonadati</taxon>
        <taxon>Pseudomonadota</taxon>
        <taxon>Gammaproteobacteria</taxon>
        <taxon>Pasteurellales</taxon>
        <taxon>Pasteurellaceae</taxon>
        <taxon>Haemophilus</taxon>
    </lineage>
</organism>
<proteinExistence type="predicted"/>
<dbReference type="EMBL" id="QEPT01000002">
    <property type="protein sequence ID" value="RDE84927.1"/>
    <property type="molecule type" value="Genomic_DNA"/>
</dbReference>
<protein>
    <submittedName>
        <fullName evidence="1">Uncharacterized protein</fullName>
    </submittedName>
</protein>
<accession>A0AAQ0KCW1</accession>
<comment type="caution">
    <text evidence="1">The sequence shown here is derived from an EMBL/GenBank/DDBJ whole genome shotgun (WGS) entry which is preliminary data.</text>
</comment>
<gene>
    <name evidence="1" type="ORF">DPV95_04165</name>
</gene>
<evidence type="ECO:0000313" key="1">
    <source>
        <dbReference type="EMBL" id="RDE84927.1"/>
    </source>
</evidence>
<name>A0AAQ0KCW1_HAEPA</name>
<sequence length="59" mass="7005">MKFSFKNIFNLFSRVFKRFNPKIYQYKKRPKKYSKNAWSYIAKGKATPATALYAYIGAL</sequence>
<evidence type="ECO:0000313" key="2">
    <source>
        <dbReference type="Proteomes" id="UP000253823"/>
    </source>
</evidence>
<dbReference type="Proteomes" id="UP000253823">
    <property type="component" value="Unassembled WGS sequence"/>
</dbReference>
<reference evidence="1 2" key="1">
    <citation type="submission" date="2018-05" db="EMBL/GenBank/DDBJ databases">
        <title>Draft Genome Sequences for a Diverse set of 7 Haemophilus Species.</title>
        <authorList>
            <person name="Nichols M."/>
            <person name="Topaz N."/>
            <person name="Wang X."/>
            <person name="Wang X."/>
            <person name="Boxrud D."/>
        </authorList>
    </citation>
    <scope>NUCLEOTIDE SEQUENCE [LARGE SCALE GENOMIC DNA]</scope>
    <source>
        <strain evidence="1 2">C2006002596</strain>
    </source>
</reference>